<feature type="compositionally biased region" description="Low complexity" evidence="1">
    <location>
        <begin position="114"/>
        <end position="125"/>
    </location>
</feature>
<evidence type="ECO:0000313" key="4">
    <source>
        <dbReference type="Proteomes" id="UP000006671"/>
    </source>
</evidence>
<feature type="compositionally biased region" description="Polar residues" evidence="1">
    <location>
        <begin position="177"/>
        <end position="186"/>
    </location>
</feature>
<feature type="compositionally biased region" description="Polar residues" evidence="1">
    <location>
        <begin position="319"/>
        <end position="333"/>
    </location>
</feature>
<dbReference type="Proteomes" id="UP000006671">
    <property type="component" value="Unassembled WGS sequence"/>
</dbReference>
<dbReference type="GO" id="GO:0008270">
    <property type="term" value="F:zinc ion binding"/>
    <property type="evidence" value="ECO:0007669"/>
    <property type="project" value="InterPro"/>
</dbReference>
<dbReference type="KEGG" id="ngr:NAEGRDRAFT_69827"/>
<organism evidence="4">
    <name type="scientific">Naegleria gruberi</name>
    <name type="common">Amoeba</name>
    <dbReference type="NCBI Taxonomy" id="5762"/>
    <lineage>
        <taxon>Eukaryota</taxon>
        <taxon>Discoba</taxon>
        <taxon>Heterolobosea</taxon>
        <taxon>Tetramitia</taxon>
        <taxon>Eutetramitia</taxon>
        <taxon>Vahlkampfiidae</taxon>
        <taxon>Naegleria</taxon>
    </lineage>
</organism>
<dbReference type="RefSeq" id="XP_002675156.1">
    <property type="nucleotide sequence ID" value="XM_002675110.1"/>
</dbReference>
<keyword evidence="4" id="KW-1185">Reference proteome</keyword>
<evidence type="ECO:0000256" key="1">
    <source>
        <dbReference type="SAM" id="MobiDB-lite"/>
    </source>
</evidence>
<dbReference type="SMART" id="SM00066">
    <property type="entry name" value="GAL4"/>
    <property type="match status" value="1"/>
</dbReference>
<dbReference type="PROSITE" id="PS50048">
    <property type="entry name" value="ZN2_CY6_FUNGAL_2"/>
    <property type="match status" value="1"/>
</dbReference>
<dbReference type="InterPro" id="IPR036864">
    <property type="entry name" value="Zn2-C6_fun-type_DNA-bd_sf"/>
</dbReference>
<dbReference type="OrthoDB" id="2123952at2759"/>
<protein>
    <submittedName>
        <fullName evidence="3">Predicted protein</fullName>
    </submittedName>
</protein>
<accession>D2VLL8</accession>
<feature type="compositionally biased region" description="Basic and acidic residues" evidence="1">
    <location>
        <begin position="208"/>
        <end position="223"/>
    </location>
</feature>
<evidence type="ECO:0000259" key="2">
    <source>
        <dbReference type="PROSITE" id="PS50048"/>
    </source>
</evidence>
<dbReference type="InterPro" id="IPR001138">
    <property type="entry name" value="Zn2Cys6_DnaBD"/>
</dbReference>
<reference evidence="3 4" key="1">
    <citation type="journal article" date="2010" name="Cell">
        <title>The genome of Naegleria gruberi illuminates early eukaryotic versatility.</title>
        <authorList>
            <person name="Fritz-Laylin L.K."/>
            <person name="Prochnik S.E."/>
            <person name="Ginger M.L."/>
            <person name="Dacks J.B."/>
            <person name="Carpenter M.L."/>
            <person name="Field M.C."/>
            <person name="Kuo A."/>
            <person name="Paredez A."/>
            <person name="Chapman J."/>
            <person name="Pham J."/>
            <person name="Shu S."/>
            <person name="Neupane R."/>
            <person name="Cipriano M."/>
            <person name="Mancuso J."/>
            <person name="Tu H."/>
            <person name="Salamov A."/>
            <person name="Lindquist E."/>
            <person name="Shapiro H."/>
            <person name="Lucas S."/>
            <person name="Grigoriev I.V."/>
            <person name="Cande W.Z."/>
            <person name="Fulton C."/>
            <person name="Rokhsar D.S."/>
            <person name="Dawson S.C."/>
        </authorList>
    </citation>
    <scope>NUCLEOTIDE SEQUENCE [LARGE SCALE GENOMIC DNA]</scope>
    <source>
        <strain evidence="3 4">NEG-M</strain>
    </source>
</reference>
<dbReference type="GeneID" id="8851975"/>
<dbReference type="SUPFAM" id="SSF57701">
    <property type="entry name" value="Zn2/Cys6 DNA-binding domain"/>
    <property type="match status" value="1"/>
</dbReference>
<dbReference type="InParanoid" id="D2VLL8"/>
<feature type="region of interest" description="Disordered" evidence="1">
    <location>
        <begin position="177"/>
        <end position="274"/>
    </location>
</feature>
<name>D2VLL8_NAEGR</name>
<dbReference type="Gene3D" id="4.10.240.10">
    <property type="entry name" value="Zn(2)-C6 fungal-type DNA-binding domain"/>
    <property type="match status" value="1"/>
</dbReference>
<feature type="domain" description="Zn(2)-C6 fungal-type" evidence="2">
    <location>
        <begin position="279"/>
        <end position="308"/>
    </location>
</feature>
<feature type="region of interest" description="Disordered" evidence="1">
    <location>
        <begin position="111"/>
        <end position="138"/>
    </location>
</feature>
<gene>
    <name evidence="3" type="ORF">NAEGRDRAFT_69827</name>
</gene>
<evidence type="ECO:0000313" key="3">
    <source>
        <dbReference type="EMBL" id="EFC42412.1"/>
    </source>
</evidence>
<sequence>MATRVMSAANNSATNNSTINNGNLVNSFPSYMPPLNNNNNYSMPSQHPYLEHGGAQIDHTMESMMMNGLVTKQSLMDIYSRNQAILSQHHNSKQNMMLPSYYHDSNLPDQHFYHNNPQQHSNPQQAFQQHPHQGFFSPEHVDGMVSILKGEEDFIHLLDNSEPLTSFDIEDHHSFNPTIVATSPQRQSRKNRTVSNRKHAEEEDDDFDHLTEDEQDQQHDVKSPSHSSGNSSNGQKQRGHANVNTTPTGDKSSTRTSSPTNSQEKNSPYPNGRKRASKACVECQKRHTRCGFERPCERCVRLGLECVEMKSTKKRGRSTMGSNQDIESNNTSVALDKNGKSGKKTKAKTSAESKKRKSSPNEAEQNFETKPKLSKVEIMTSSDIAHAPTTPSIITTLTSTSTNVYPVNDATTPSQLVEKPLGVVAVGSDFTSVQYVSDPLSTMFEEQPLTRLDSIMGPDFIQTQLNLLCEAKATRETIISHVDNGLAVLQQSHLRAERTARAMIKLKEGKLAEMSIKFVFMYTPANPSILESAYVFLNWNGSYTC</sequence>
<feature type="region of interest" description="Disordered" evidence="1">
    <location>
        <begin position="312"/>
        <end position="372"/>
    </location>
</feature>
<proteinExistence type="predicted"/>
<dbReference type="GO" id="GO:0000981">
    <property type="term" value="F:DNA-binding transcription factor activity, RNA polymerase II-specific"/>
    <property type="evidence" value="ECO:0007669"/>
    <property type="project" value="InterPro"/>
</dbReference>
<feature type="compositionally biased region" description="Polar residues" evidence="1">
    <location>
        <begin position="242"/>
        <end position="269"/>
    </location>
</feature>
<dbReference type="AlphaFoldDB" id="D2VLL8"/>
<feature type="compositionally biased region" description="Basic residues" evidence="1">
    <location>
        <begin position="187"/>
        <end position="197"/>
    </location>
</feature>
<dbReference type="VEuPathDB" id="AmoebaDB:NAEGRDRAFT_69827"/>
<dbReference type="CDD" id="cd00067">
    <property type="entry name" value="GAL4"/>
    <property type="match status" value="1"/>
</dbReference>
<feature type="compositionally biased region" description="Low complexity" evidence="1">
    <location>
        <begin position="224"/>
        <end position="234"/>
    </location>
</feature>
<dbReference type="Pfam" id="PF00172">
    <property type="entry name" value="Zn_clus"/>
    <property type="match status" value="1"/>
</dbReference>
<dbReference type="EMBL" id="GG738880">
    <property type="protein sequence ID" value="EFC42412.1"/>
    <property type="molecule type" value="Genomic_DNA"/>
</dbReference>